<dbReference type="PRINTS" id="PR00947">
    <property type="entry name" value="CUTICLE"/>
</dbReference>
<dbReference type="PANTHER" id="PTHR10380">
    <property type="entry name" value="CUTICLE PROTEIN"/>
    <property type="match status" value="1"/>
</dbReference>
<dbReference type="EMBL" id="JH668359">
    <property type="protein sequence ID" value="KAG6448618.1"/>
    <property type="molecule type" value="Genomic_DNA"/>
</dbReference>
<keyword evidence="6" id="KW-1185">Reference proteome</keyword>
<evidence type="ECO:0000313" key="6">
    <source>
        <dbReference type="Proteomes" id="UP000791440"/>
    </source>
</evidence>
<dbReference type="Pfam" id="PF00379">
    <property type="entry name" value="Chitin_bind_4"/>
    <property type="match status" value="1"/>
</dbReference>
<dbReference type="InterPro" id="IPR050468">
    <property type="entry name" value="Cuticle_Struct_Prot"/>
</dbReference>
<evidence type="ECO:0000256" key="2">
    <source>
        <dbReference type="ARBA" id="ARBA00022729"/>
    </source>
</evidence>
<name>A0A921YZ92_MANSE</name>
<organism evidence="5 6">
    <name type="scientific">Manduca sexta</name>
    <name type="common">Tobacco hawkmoth</name>
    <name type="synonym">Tobacco hornworm</name>
    <dbReference type="NCBI Taxonomy" id="7130"/>
    <lineage>
        <taxon>Eukaryota</taxon>
        <taxon>Metazoa</taxon>
        <taxon>Ecdysozoa</taxon>
        <taxon>Arthropoda</taxon>
        <taxon>Hexapoda</taxon>
        <taxon>Insecta</taxon>
        <taxon>Pterygota</taxon>
        <taxon>Neoptera</taxon>
        <taxon>Endopterygota</taxon>
        <taxon>Lepidoptera</taxon>
        <taxon>Glossata</taxon>
        <taxon>Ditrysia</taxon>
        <taxon>Bombycoidea</taxon>
        <taxon>Sphingidae</taxon>
        <taxon>Sphinginae</taxon>
        <taxon>Sphingini</taxon>
        <taxon>Manduca</taxon>
    </lineage>
</organism>
<comment type="caution">
    <text evidence="5">The sequence shown here is derived from an EMBL/GenBank/DDBJ whole genome shotgun (WGS) entry which is preliminary data.</text>
</comment>
<dbReference type="Proteomes" id="UP000791440">
    <property type="component" value="Unassembled WGS sequence"/>
</dbReference>
<dbReference type="PANTHER" id="PTHR10380:SF173">
    <property type="entry name" value="CUTICULAR PROTEIN 47EF, ISOFORM C-RELATED"/>
    <property type="match status" value="1"/>
</dbReference>
<dbReference type="GO" id="GO:0008010">
    <property type="term" value="F:structural constituent of chitin-based larval cuticle"/>
    <property type="evidence" value="ECO:0007669"/>
    <property type="project" value="TreeGrafter"/>
</dbReference>
<feature type="chain" id="PRO_5038276401" evidence="4">
    <location>
        <begin position="21"/>
        <end position="118"/>
    </location>
</feature>
<keyword evidence="2 4" id="KW-0732">Signal</keyword>
<dbReference type="AlphaFoldDB" id="A0A921YZ92"/>
<reference evidence="5" key="1">
    <citation type="journal article" date="2016" name="Insect Biochem. Mol. Biol.">
        <title>Multifaceted biological insights from a draft genome sequence of the tobacco hornworm moth, Manduca sexta.</title>
        <authorList>
            <person name="Kanost M.R."/>
            <person name="Arrese E.L."/>
            <person name="Cao X."/>
            <person name="Chen Y.R."/>
            <person name="Chellapilla S."/>
            <person name="Goldsmith M.R."/>
            <person name="Grosse-Wilde E."/>
            <person name="Heckel D.G."/>
            <person name="Herndon N."/>
            <person name="Jiang H."/>
            <person name="Papanicolaou A."/>
            <person name="Qu J."/>
            <person name="Soulages J.L."/>
            <person name="Vogel H."/>
            <person name="Walters J."/>
            <person name="Waterhouse R.M."/>
            <person name="Ahn S.J."/>
            <person name="Almeida F.C."/>
            <person name="An C."/>
            <person name="Aqrawi P."/>
            <person name="Bretschneider A."/>
            <person name="Bryant W.B."/>
            <person name="Bucks S."/>
            <person name="Chao H."/>
            <person name="Chevignon G."/>
            <person name="Christen J.M."/>
            <person name="Clarke D.F."/>
            <person name="Dittmer N.T."/>
            <person name="Ferguson L.C.F."/>
            <person name="Garavelou S."/>
            <person name="Gordon K.H.J."/>
            <person name="Gunaratna R.T."/>
            <person name="Han Y."/>
            <person name="Hauser F."/>
            <person name="He Y."/>
            <person name="Heidel-Fischer H."/>
            <person name="Hirsh A."/>
            <person name="Hu Y."/>
            <person name="Jiang H."/>
            <person name="Kalra D."/>
            <person name="Klinner C."/>
            <person name="Konig C."/>
            <person name="Kovar C."/>
            <person name="Kroll A.R."/>
            <person name="Kuwar S.S."/>
            <person name="Lee S.L."/>
            <person name="Lehman R."/>
            <person name="Li K."/>
            <person name="Li Z."/>
            <person name="Liang H."/>
            <person name="Lovelace S."/>
            <person name="Lu Z."/>
            <person name="Mansfield J.H."/>
            <person name="McCulloch K.J."/>
            <person name="Mathew T."/>
            <person name="Morton B."/>
            <person name="Muzny D.M."/>
            <person name="Neunemann D."/>
            <person name="Ongeri F."/>
            <person name="Pauchet Y."/>
            <person name="Pu L.L."/>
            <person name="Pyrousis I."/>
            <person name="Rao X.J."/>
            <person name="Redding A."/>
            <person name="Roesel C."/>
            <person name="Sanchez-Gracia A."/>
            <person name="Schaack S."/>
            <person name="Shukla A."/>
            <person name="Tetreau G."/>
            <person name="Wang Y."/>
            <person name="Xiong G.H."/>
            <person name="Traut W."/>
            <person name="Walsh T.K."/>
            <person name="Worley K.C."/>
            <person name="Wu D."/>
            <person name="Wu W."/>
            <person name="Wu Y.Q."/>
            <person name="Zhang X."/>
            <person name="Zou Z."/>
            <person name="Zucker H."/>
            <person name="Briscoe A.D."/>
            <person name="Burmester T."/>
            <person name="Clem R.J."/>
            <person name="Feyereisen R."/>
            <person name="Grimmelikhuijzen C.J.P."/>
            <person name="Hamodrakas S.J."/>
            <person name="Hansson B.S."/>
            <person name="Huguet E."/>
            <person name="Jermiin L.S."/>
            <person name="Lan Q."/>
            <person name="Lehman H.K."/>
            <person name="Lorenzen M."/>
            <person name="Merzendorfer H."/>
            <person name="Michalopoulos I."/>
            <person name="Morton D.B."/>
            <person name="Muthukrishnan S."/>
            <person name="Oakeshott J.G."/>
            <person name="Palmer W."/>
            <person name="Park Y."/>
            <person name="Passarelli A.L."/>
            <person name="Rozas J."/>
            <person name="Schwartz L.M."/>
            <person name="Smith W."/>
            <person name="Southgate A."/>
            <person name="Vilcinskas A."/>
            <person name="Vogt R."/>
            <person name="Wang P."/>
            <person name="Werren J."/>
            <person name="Yu X.Q."/>
            <person name="Zhou J.J."/>
            <person name="Brown S.J."/>
            <person name="Scherer S.E."/>
            <person name="Richards S."/>
            <person name="Blissard G.W."/>
        </authorList>
    </citation>
    <scope>NUCLEOTIDE SEQUENCE</scope>
</reference>
<gene>
    <name evidence="5" type="ORF">O3G_MSEX005590</name>
</gene>
<dbReference type="GO" id="GO:0062129">
    <property type="term" value="C:chitin-based extracellular matrix"/>
    <property type="evidence" value="ECO:0007669"/>
    <property type="project" value="TreeGrafter"/>
</dbReference>
<evidence type="ECO:0000256" key="4">
    <source>
        <dbReference type="SAM" id="SignalP"/>
    </source>
</evidence>
<evidence type="ECO:0000313" key="5">
    <source>
        <dbReference type="EMBL" id="KAG6448618.1"/>
    </source>
</evidence>
<reference evidence="5" key="2">
    <citation type="submission" date="2020-12" db="EMBL/GenBank/DDBJ databases">
        <authorList>
            <person name="Kanost M."/>
        </authorList>
    </citation>
    <scope>NUCLEOTIDE SEQUENCE</scope>
</reference>
<feature type="signal peptide" evidence="4">
    <location>
        <begin position="1"/>
        <end position="20"/>
    </location>
</feature>
<proteinExistence type="predicted"/>
<dbReference type="InterPro" id="IPR031311">
    <property type="entry name" value="CHIT_BIND_RR_consensus"/>
</dbReference>
<keyword evidence="1 3" id="KW-0193">Cuticle</keyword>
<protein>
    <submittedName>
        <fullName evidence="5">Uncharacterized protein</fullName>
    </submittedName>
</protein>
<accession>A0A921YZ92</accession>
<evidence type="ECO:0000256" key="3">
    <source>
        <dbReference type="PROSITE-ProRule" id="PRU00497"/>
    </source>
</evidence>
<evidence type="ECO:0000256" key="1">
    <source>
        <dbReference type="ARBA" id="ARBA00022460"/>
    </source>
</evidence>
<dbReference type="EMBL" id="JH668359">
    <property type="protein sequence ID" value="KAG6448617.1"/>
    <property type="molecule type" value="Genomic_DNA"/>
</dbReference>
<dbReference type="PROSITE" id="PS00233">
    <property type="entry name" value="CHIT_BIND_RR_1"/>
    <property type="match status" value="1"/>
</dbReference>
<dbReference type="InterPro" id="IPR000618">
    <property type="entry name" value="Insect_cuticle"/>
</dbReference>
<dbReference type="PROSITE" id="PS51155">
    <property type="entry name" value="CHIT_BIND_RR_2"/>
    <property type="match status" value="1"/>
</dbReference>
<sequence>MFKLFVILGLVAATWTASQGAKNEDVQILRYDNDNDGIGSYRFAFEQSDGNKREEQGDVINAGTDDESIVVKGSYSWVGPDGVTYTVTYVADDKGFQPTIEQGPGGSIPPGIVASLLG</sequence>